<reference evidence="8 9" key="2">
    <citation type="submission" date="2019-01" db="EMBL/GenBank/DDBJ databases">
        <title>The decoding of complex shrimp genome reveals the adaptation for benthos swimmer, frequently molting mechanism and breeding impact on genome.</title>
        <authorList>
            <person name="Sun Y."/>
            <person name="Gao Y."/>
            <person name="Yu Y."/>
        </authorList>
    </citation>
    <scope>NUCLEOTIDE SEQUENCE [LARGE SCALE GENOMIC DNA]</scope>
    <source>
        <tissue evidence="8">Muscle</tissue>
    </source>
</reference>
<feature type="compositionally biased region" description="Basic and acidic residues" evidence="6">
    <location>
        <begin position="541"/>
        <end position="551"/>
    </location>
</feature>
<evidence type="ECO:0000256" key="4">
    <source>
        <dbReference type="ARBA" id="ARBA00023180"/>
    </source>
</evidence>
<comment type="similarity">
    <text evidence="1 5">Belongs to the type-B carboxylesterase/lipase family.</text>
</comment>
<dbReference type="EMBL" id="QCYY01000883">
    <property type="protein sequence ID" value="ROT82116.1"/>
    <property type="molecule type" value="Genomic_DNA"/>
</dbReference>
<dbReference type="Proteomes" id="UP000283509">
    <property type="component" value="Unassembled WGS sequence"/>
</dbReference>
<evidence type="ECO:0000256" key="3">
    <source>
        <dbReference type="ARBA" id="ARBA00022801"/>
    </source>
</evidence>
<evidence type="ECO:0000256" key="5">
    <source>
        <dbReference type="RuleBase" id="RU361235"/>
    </source>
</evidence>
<evidence type="ECO:0000256" key="2">
    <source>
        <dbReference type="ARBA" id="ARBA00022487"/>
    </source>
</evidence>
<keyword evidence="2" id="KW-0719">Serine esterase</keyword>
<feature type="signal peptide" evidence="5">
    <location>
        <begin position="1"/>
        <end position="21"/>
    </location>
</feature>
<organism evidence="8 9">
    <name type="scientific">Penaeus vannamei</name>
    <name type="common">Whiteleg shrimp</name>
    <name type="synonym">Litopenaeus vannamei</name>
    <dbReference type="NCBI Taxonomy" id="6689"/>
    <lineage>
        <taxon>Eukaryota</taxon>
        <taxon>Metazoa</taxon>
        <taxon>Ecdysozoa</taxon>
        <taxon>Arthropoda</taxon>
        <taxon>Crustacea</taxon>
        <taxon>Multicrustacea</taxon>
        <taxon>Malacostraca</taxon>
        <taxon>Eumalacostraca</taxon>
        <taxon>Eucarida</taxon>
        <taxon>Decapoda</taxon>
        <taxon>Dendrobranchiata</taxon>
        <taxon>Penaeoidea</taxon>
        <taxon>Penaeidae</taxon>
        <taxon>Penaeus</taxon>
    </lineage>
</organism>
<accession>A0A3R7MNY0</accession>
<dbReference type="InterPro" id="IPR002018">
    <property type="entry name" value="CarbesteraseB"/>
</dbReference>
<keyword evidence="3 5" id="KW-0378">Hydrolase</keyword>
<evidence type="ECO:0000256" key="1">
    <source>
        <dbReference type="ARBA" id="ARBA00005964"/>
    </source>
</evidence>
<keyword evidence="9" id="KW-1185">Reference proteome</keyword>
<feature type="chain" id="PRO_5018381125" description="Carboxylic ester hydrolase" evidence="5">
    <location>
        <begin position="22"/>
        <end position="574"/>
    </location>
</feature>
<proteinExistence type="inferred from homology"/>
<dbReference type="Gene3D" id="3.40.50.1820">
    <property type="entry name" value="alpha/beta hydrolase"/>
    <property type="match status" value="1"/>
</dbReference>
<dbReference type="PANTHER" id="PTHR43142">
    <property type="entry name" value="CARBOXYLIC ESTER HYDROLASE"/>
    <property type="match status" value="1"/>
</dbReference>
<dbReference type="OrthoDB" id="19653at2759"/>
<name>A0A3R7MNY0_PENVA</name>
<feature type="region of interest" description="Disordered" evidence="6">
    <location>
        <begin position="536"/>
        <end position="574"/>
    </location>
</feature>
<dbReference type="EC" id="3.1.1.-" evidence="5"/>
<sequence length="574" mass="64310">MLYEFVAVVVVAMSVLTFWDSAPVVTVEEGQVSGIAEISTKGKEFYSYYGIPFAKPPVGELRLKDPVKGERWEGVRDGSKRPSSCLLVPLAFSVMGIIKAPEDFYGDEDCLYLNVFTPKRVKPNKKLPVMVWIHGGSFLAGSSHEYLPHVLMSHDIVLVILQYRLGIMGFLSTEDEVIPGNFGLKDQTLALRWVQDNVHGFGGDADRVTIFGESAGGAFVHFHILSPRSRGLFSRAIMQSGSALGSYAHREDLRLVAQEVSQAVGCPGSASSQDILDCLQQVDARKLASRFQDYLKWFVLPLVTVPRVDGDFLPDHPARLMRDGDFNQVDLMAGVTREDGAFATNPMLVRKDLFPALQNNFSIFGPICLSLGTEVEDPVGLSTKVFRHYLGNLTIDRDHIEEITKLSTHYTFAIPHDLTTLYHARVPGLRTFRYELKHRAQLSMGDYFKTDIGRHWVPHADDLYYLFAGGPLLVRSHMPHRPRDLQSEEDLRLRDIITTMWTNFAATGDPTPDDSLGFKWEAATEDNLHYLALKPSPTMEADQRQEARDFHASLPTKQNQLLHPERVVPVGANE</sequence>
<dbReference type="Pfam" id="PF00135">
    <property type="entry name" value="COesterase"/>
    <property type="match status" value="1"/>
</dbReference>
<keyword evidence="5" id="KW-0732">Signal</keyword>
<dbReference type="InterPro" id="IPR029058">
    <property type="entry name" value="AB_hydrolase_fold"/>
</dbReference>
<feature type="domain" description="Carboxylesterase type B" evidence="7">
    <location>
        <begin position="22"/>
        <end position="547"/>
    </location>
</feature>
<gene>
    <name evidence="8" type="ORF">C7M84_024738</name>
</gene>
<dbReference type="InterPro" id="IPR019819">
    <property type="entry name" value="Carboxylesterase_B_CS"/>
</dbReference>
<evidence type="ECO:0000313" key="9">
    <source>
        <dbReference type="Proteomes" id="UP000283509"/>
    </source>
</evidence>
<dbReference type="PROSITE" id="PS00941">
    <property type="entry name" value="CARBOXYLESTERASE_B_2"/>
    <property type="match status" value="1"/>
</dbReference>
<keyword evidence="4" id="KW-0325">Glycoprotein</keyword>
<dbReference type="PANTHER" id="PTHR43142:SF1">
    <property type="entry name" value="CARBOXYLIC ESTER HYDROLASE"/>
    <property type="match status" value="1"/>
</dbReference>
<dbReference type="SUPFAM" id="SSF53474">
    <property type="entry name" value="alpha/beta-Hydrolases"/>
    <property type="match status" value="1"/>
</dbReference>
<dbReference type="PROSITE" id="PS00122">
    <property type="entry name" value="CARBOXYLESTERASE_B_1"/>
    <property type="match status" value="1"/>
</dbReference>
<dbReference type="AlphaFoldDB" id="A0A3R7MNY0"/>
<dbReference type="GO" id="GO:0052689">
    <property type="term" value="F:carboxylic ester hydrolase activity"/>
    <property type="evidence" value="ECO:0007669"/>
    <property type="project" value="UniProtKB-KW"/>
</dbReference>
<comment type="caution">
    <text evidence="8">The sequence shown here is derived from an EMBL/GenBank/DDBJ whole genome shotgun (WGS) entry which is preliminary data.</text>
</comment>
<protein>
    <recommendedName>
        <fullName evidence="5">Carboxylic ester hydrolase</fullName>
        <ecNumber evidence="5">3.1.1.-</ecNumber>
    </recommendedName>
</protein>
<dbReference type="InterPro" id="IPR019826">
    <property type="entry name" value="Carboxylesterase_B_AS"/>
</dbReference>
<evidence type="ECO:0000259" key="7">
    <source>
        <dbReference type="Pfam" id="PF00135"/>
    </source>
</evidence>
<evidence type="ECO:0000256" key="6">
    <source>
        <dbReference type="SAM" id="MobiDB-lite"/>
    </source>
</evidence>
<evidence type="ECO:0000313" key="8">
    <source>
        <dbReference type="EMBL" id="ROT82116.1"/>
    </source>
</evidence>
<reference evidence="8 9" key="1">
    <citation type="submission" date="2018-04" db="EMBL/GenBank/DDBJ databases">
        <authorList>
            <person name="Zhang X."/>
            <person name="Yuan J."/>
            <person name="Li F."/>
            <person name="Xiang J."/>
        </authorList>
    </citation>
    <scope>NUCLEOTIDE SEQUENCE [LARGE SCALE GENOMIC DNA]</scope>
    <source>
        <tissue evidence="8">Muscle</tissue>
    </source>
</reference>